<keyword evidence="2" id="KW-0812">Transmembrane</keyword>
<feature type="region of interest" description="Disordered" evidence="1">
    <location>
        <begin position="37"/>
        <end position="61"/>
    </location>
</feature>
<accession>A0ABD2AER5</accession>
<sequence>MENYKGKKSNDLLYYNEGIWLQHTAVISPVTLIQCRPPHANEPTGTDANNQPTNQLTNPTNQSTNPLVALHLFSLVIYTYTYLHTFALFSKSHLTSHQRIYS</sequence>
<evidence type="ECO:0000313" key="4">
    <source>
        <dbReference type="Proteomes" id="UP001607302"/>
    </source>
</evidence>
<comment type="caution">
    <text evidence="3">The sequence shown here is derived from an EMBL/GenBank/DDBJ whole genome shotgun (WGS) entry which is preliminary data.</text>
</comment>
<reference evidence="3 4" key="1">
    <citation type="journal article" date="2024" name="Ann. Entomol. Soc. Am.">
        <title>Genomic analyses of the southern and eastern yellowjacket wasps (Hymenoptera: Vespidae) reveal evolutionary signatures of social life.</title>
        <authorList>
            <person name="Catto M.A."/>
            <person name="Caine P.B."/>
            <person name="Orr S.E."/>
            <person name="Hunt B.G."/>
            <person name="Goodisman M.A.D."/>
        </authorList>
    </citation>
    <scope>NUCLEOTIDE SEQUENCE [LARGE SCALE GENOMIC DNA]</scope>
    <source>
        <strain evidence="3">233</strain>
        <tissue evidence="3">Head and thorax</tissue>
    </source>
</reference>
<dbReference type="AlphaFoldDB" id="A0ABD2AER5"/>
<gene>
    <name evidence="3" type="ORF">V1478_011530</name>
</gene>
<keyword evidence="2" id="KW-1133">Transmembrane helix</keyword>
<keyword evidence="4" id="KW-1185">Reference proteome</keyword>
<feature type="transmembrane region" description="Helical" evidence="2">
    <location>
        <begin position="68"/>
        <end position="89"/>
    </location>
</feature>
<evidence type="ECO:0000256" key="1">
    <source>
        <dbReference type="SAM" id="MobiDB-lite"/>
    </source>
</evidence>
<organism evidence="3 4">
    <name type="scientific">Vespula squamosa</name>
    <name type="common">Southern yellow jacket</name>
    <name type="synonym">Wasp</name>
    <dbReference type="NCBI Taxonomy" id="30214"/>
    <lineage>
        <taxon>Eukaryota</taxon>
        <taxon>Metazoa</taxon>
        <taxon>Ecdysozoa</taxon>
        <taxon>Arthropoda</taxon>
        <taxon>Hexapoda</taxon>
        <taxon>Insecta</taxon>
        <taxon>Pterygota</taxon>
        <taxon>Neoptera</taxon>
        <taxon>Endopterygota</taxon>
        <taxon>Hymenoptera</taxon>
        <taxon>Apocrita</taxon>
        <taxon>Aculeata</taxon>
        <taxon>Vespoidea</taxon>
        <taxon>Vespidae</taxon>
        <taxon>Vespinae</taxon>
        <taxon>Vespula</taxon>
    </lineage>
</organism>
<feature type="compositionally biased region" description="Low complexity" evidence="1">
    <location>
        <begin position="49"/>
        <end position="61"/>
    </location>
</feature>
<proteinExistence type="predicted"/>
<dbReference type="EMBL" id="JAUDFV010000151">
    <property type="protein sequence ID" value="KAL2719111.1"/>
    <property type="molecule type" value="Genomic_DNA"/>
</dbReference>
<keyword evidence="2" id="KW-0472">Membrane</keyword>
<protein>
    <submittedName>
        <fullName evidence="3">Uncharacterized protein</fullName>
    </submittedName>
</protein>
<evidence type="ECO:0000313" key="3">
    <source>
        <dbReference type="EMBL" id="KAL2719111.1"/>
    </source>
</evidence>
<evidence type="ECO:0000256" key="2">
    <source>
        <dbReference type="SAM" id="Phobius"/>
    </source>
</evidence>
<name>A0ABD2AER5_VESSQ</name>
<dbReference type="Proteomes" id="UP001607302">
    <property type="component" value="Unassembled WGS sequence"/>
</dbReference>